<dbReference type="InterPro" id="IPR013747">
    <property type="entry name" value="ACP_syn_III_C"/>
</dbReference>
<name>A0A229RSQ3_AMYAL</name>
<gene>
    <name evidence="5" type="ORF">CFP75_18065</name>
</gene>
<proteinExistence type="predicted"/>
<evidence type="ECO:0000259" key="3">
    <source>
        <dbReference type="Pfam" id="PF08541"/>
    </source>
</evidence>
<evidence type="ECO:0000256" key="1">
    <source>
        <dbReference type="ARBA" id="ARBA00022679"/>
    </source>
</evidence>
<feature type="domain" description="Beta-ketoacyl-[acyl-carrier-protein] synthase III C-terminal" evidence="3">
    <location>
        <begin position="241"/>
        <end position="328"/>
    </location>
</feature>
<protein>
    <submittedName>
        <fullName evidence="5">3-oxoacyl-ACP synthase</fullName>
    </submittedName>
</protein>
<dbReference type="GO" id="GO:0006633">
    <property type="term" value="P:fatty acid biosynthetic process"/>
    <property type="evidence" value="ECO:0007669"/>
    <property type="project" value="InterPro"/>
</dbReference>
<dbReference type="GO" id="GO:0044550">
    <property type="term" value="P:secondary metabolite biosynthetic process"/>
    <property type="evidence" value="ECO:0007669"/>
    <property type="project" value="TreeGrafter"/>
</dbReference>
<dbReference type="EMBL" id="NMQU01000047">
    <property type="protein sequence ID" value="OXM49676.1"/>
    <property type="molecule type" value="Genomic_DNA"/>
</dbReference>
<dbReference type="AlphaFoldDB" id="A0A229RSQ3"/>
<evidence type="ECO:0000313" key="6">
    <source>
        <dbReference type="Proteomes" id="UP000215563"/>
    </source>
</evidence>
<organism evidence="5 6">
    <name type="scientific">Amycolatopsis alba DSM 44262</name>
    <dbReference type="NCBI Taxonomy" id="1125972"/>
    <lineage>
        <taxon>Bacteria</taxon>
        <taxon>Bacillati</taxon>
        <taxon>Actinomycetota</taxon>
        <taxon>Actinomycetes</taxon>
        <taxon>Pseudonocardiales</taxon>
        <taxon>Pseudonocardiaceae</taxon>
        <taxon>Amycolatopsis</taxon>
    </lineage>
</organism>
<dbReference type="CDD" id="cd00830">
    <property type="entry name" value="KAS_III"/>
    <property type="match status" value="1"/>
</dbReference>
<feature type="domain" description="Beta-ketoacyl-[acyl-carrier-protein] synthase III N-terminal" evidence="4">
    <location>
        <begin position="108"/>
        <end position="187"/>
    </location>
</feature>
<dbReference type="InterPro" id="IPR013751">
    <property type="entry name" value="ACP_syn_III_N"/>
</dbReference>
<dbReference type="SUPFAM" id="SSF53901">
    <property type="entry name" value="Thiolase-like"/>
    <property type="match status" value="1"/>
</dbReference>
<dbReference type="Pfam" id="PF08545">
    <property type="entry name" value="ACP_syn_III"/>
    <property type="match status" value="1"/>
</dbReference>
<accession>A0A229RSQ3</accession>
<dbReference type="Pfam" id="PF08541">
    <property type="entry name" value="ACP_syn_III_C"/>
    <property type="match status" value="1"/>
</dbReference>
<evidence type="ECO:0000313" key="5">
    <source>
        <dbReference type="EMBL" id="OXM49676.1"/>
    </source>
</evidence>
<keyword evidence="1" id="KW-0808">Transferase</keyword>
<evidence type="ECO:0000256" key="2">
    <source>
        <dbReference type="ARBA" id="ARBA00023315"/>
    </source>
</evidence>
<dbReference type="Gene3D" id="3.40.47.10">
    <property type="match status" value="1"/>
</dbReference>
<dbReference type="PANTHER" id="PTHR34069">
    <property type="entry name" value="3-OXOACYL-[ACYL-CARRIER-PROTEIN] SYNTHASE 3"/>
    <property type="match status" value="1"/>
</dbReference>
<evidence type="ECO:0000259" key="4">
    <source>
        <dbReference type="Pfam" id="PF08545"/>
    </source>
</evidence>
<sequence>MRVPIGIVGFGSYLPGRTVTNAEVASWSGTTEDWIETATGIRERRYADDNEATSDLAIAAARAALGDDEGLRSRLAAIVLATSTPDQPQPATAALVQRALGLPGVPSFDLNAVCSGFLYALTIVEAMLTRSAPDATALVIGADKYSAIMNRADRRTVSLFGDGAGAVVLGQVPDGYGIHATHLITDGQYSEMIEVPGGGTRRPVGSPGTTEQDLLFRMNGFAVREYVLRTLPAAVHAVLGTAGMKLSEIDRLIVHQANPNLVELCAAELGVPLEKVPLTAVELGNTAVASVPVTLDSAHRRQPLRRGERILLAAVGGGLSTGAVLLTWY</sequence>
<comment type="caution">
    <text evidence="5">The sequence shown here is derived from an EMBL/GenBank/DDBJ whole genome shotgun (WGS) entry which is preliminary data.</text>
</comment>
<reference evidence="5 6" key="1">
    <citation type="submission" date="2017-07" db="EMBL/GenBank/DDBJ databases">
        <title>Amycolatopsis alba DSM 44262 Genome sequencing and assembly.</title>
        <authorList>
            <person name="Kaur N."/>
            <person name="Mayilraj S."/>
        </authorList>
    </citation>
    <scope>NUCLEOTIDE SEQUENCE [LARGE SCALE GENOMIC DNA]</scope>
    <source>
        <strain evidence="5 6">DSM 44262</strain>
    </source>
</reference>
<dbReference type="InterPro" id="IPR016039">
    <property type="entry name" value="Thiolase-like"/>
</dbReference>
<dbReference type="PANTHER" id="PTHR34069:SF2">
    <property type="entry name" value="BETA-KETOACYL-[ACYL-CARRIER-PROTEIN] SYNTHASE III"/>
    <property type="match status" value="1"/>
</dbReference>
<keyword evidence="2" id="KW-0012">Acyltransferase</keyword>
<keyword evidence="6" id="KW-1185">Reference proteome</keyword>
<dbReference type="NCBIfam" id="NF006829">
    <property type="entry name" value="PRK09352.1"/>
    <property type="match status" value="1"/>
</dbReference>
<dbReference type="Proteomes" id="UP000215563">
    <property type="component" value="Unassembled WGS sequence"/>
</dbReference>
<dbReference type="GO" id="GO:0004315">
    <property type="term" value="F:3-oxoacyl-[acyl-carrier-protein] synthase activity"/>
    <property type="evidence" value="ECO:0007669"/>
    <property type="project" value="InterPro"/>
</dbReference>